<evidence type="ECO:0000313" key="4">
    <source>
        <dbReference type="Proteomes" id="UP001410795"/>
    </source>
</evidence>
<dbReference type="Gene3D" id="3.40.50.720">
    <property type="entry name" value="NAD(P)-binding Rossmann-like Domain"/>
    <property type="match status" value="1"/>
</dbReference>
<comment type="similarity">
    <text evidence="1">Belongs to the short-chain dehydrogenases/reductases (SDR) family.</text>
</comment>
<dbReference type="PRINTS" id="PR00080">
    <property type="entry name" value="SDRFAMILY"/>
</dbReference>
<name>A0ABP7B5Z5_9MICO</name>
<dbReference type="CDD" id="cd05233">
    <property type="entry name" value="SDR_c"/>
    <property type="match status" value="1"/>
</dbReference>
<reference evidence="4" key="1">
    <citation type="journal article" date="2019" name="Int. J. Syst. Evol. Microbiol.">
        <title>The Global Catalogue of Microorganisms (GCM) 10K type strain sequencing project: providing services to taxonomists for standard genome sequencing and annotation.</title>
        <authorList>
            <consortium name="The Broad Institute Genomics Platform"/>
            <consortium name="The Broad Institute Genome Sequencing Center for Infectious Disease"/>
            <person name="Wu L."/>
            <person name="Ma J."/>
        </authorList>
    </citation>
    <scope>NUCLEOTIDE SEQUENCE [LARGE SCALE GENOMIC DNA]</scope>
    <source>
        <strain evidence="4">JCM 16546</strain>
    </source>
</reference>
<evidence type="ECO:0000256" key="2">
    <source>
        <dbReference type="ARBA" id="ARBA00023002"/>
    </source>
</evidence>
<comment type="caution">
    <text evidence="3">The sequence shown here is derived from an EMBL/GenBank/DDBJ whole genome shotgun (WGS) entry which is preliminary data.</text>
</comment>
<dbReference type="Pfam" id="PF13561">
    <property type="entry name" value="adh_short_C2"/>
    <property type="match status" value="1"/>
</dbReference>
<evidence type="ECO:0000313" key="3">
    <source>
        <dbReference type="EMBL" id="GAA3649817.1"/>
    </source>
</evidence>
<evidence type="ECO:0000256" key="1">
    <source>
        <dbReference type="ARBA" id="ARBA00006484"/>
    </source>
</evidence>
<sequence>MPHLNEGQDLTTATGVALITGAASGMGLSTAELFLSRGWTVLALDITAAAIEPTGSGRLIALAADVRSRDAVSAAIGAALPEGERIDVVANIAGVYPPTTLDTYTDELYRRVFDINVLGVLNVIAAARPWLREGASVVNFASVDAYEVSRGQLLYGASKAAVVMLTKSLALELAPARIRVNGIAPGWVATPGNAATGRMEAAAASIPLGRVAQPAEIAAWVWLISHGEHAGFLTGETIVLAGGDVMR</sequence>
<gene>
    <name evidence="3" type="ORF">GCM10022202_06930</name>
</gene>
<organism evidence="3 4">
    <name type="scientific">Microbacterium marinilacus</name>
    <dbReference type="NCBI Taxonomy" id="415209"/>
    <lineage>
        <taxon>Bacteria</taxon>
        <taxon>Bacillati</taxon>
        <taxon>Actinomycetota</taxon>
        <taxon>Actinomycetes</taxon>
        <taxon>Micrococcales</taxon>
        <taxon>Microbacteriaceae</taxon>
        <taxon>Microbacterium</taxon>
    </lineage>
</organism>
<dbReference type="SUPFAM" id="SSF51735">
    <property type="entry name" value="NAD(P)-binding Rossmann-fold domains"/>
    <property type="match status" value="1"/>
</dbReference>
<keyword evidence="4" id="KW-1185">Reference proteome</keyword>
<dbReference type="PROSITE" id="PS00061">
    <property type="entry name" value="ADH_SHORT"/>
    <property type="match status" value="1"/>
</dbReference>
<dbReference type="Proteomes" id="UP001410795">
    <property type="component" value="Unassembled WGS sequence"/>
</dbReference>
<dbReference type="PANTHER" id="PTHR24321">
    <property type="entry name" value="DEHYDROGENASES, SHORT CHAIN"/>
    <property type="match status" value="1"/>
</dbReference>
<dbReference type="PANTHER" id="PTHR24321:SF8">
    <property type="entry name" value="ESTRADIOL 17-BETA-DEHYDROGENASE 8-RELATED"/>
    <property type="match status" value="1"/>
</dbReference>
<dbReference type="InterPro" id="IPR020904">
    <property type="entry name" value="Sc_DH/Rdtase_CS"/>
</dbReference>
<proteinExistence type="inferred from homology"/>
<dbReference type="EMBL" id="BAAAYV010000004">
    <property type="protein sequence ID" value="GAA3649817.1"/>
    <property type="molecule type" value="Genomic_DNA"/>
</dbReference>
<dbReference type="PRINTS" id="PR00081">
    <property type="entry name" value="GDHRDH"/>
</dbReference>
<protein>
    <submittedName>
        <fullName evidence="3">SDR family oxidoreductase</fullName>
    </submittedName>
</protein>
<dbReference type="RefSeq" id="WP_221859890.1">
    <property type="nucleotide sequence ID" value="NZ_BAAAYV010000004.1"/>
</dbReference>
<dbReference type="InterPro" id="IPR036291">
    <property type="entry name" value="NAD(P)-bd_dom_sf"/>
</dbReference>
<accession>A0ABP7B5Z5</accession>
<keyword evidence="2" id="KW-0560">Oxidoreductase</keyword>
<dbReference type="InterPro" id="IPR002347">
    <property type="entry name" value="SDR_fam"/>
</dbReference>